<evidence type="ECO:0000256" key="3">
    <source>
        <dbReference type="SAM" id="SignalP"/>
    </source>
</evidence>
<dbReference type="Proteomes" id="UP000004259">
    <property type="component" value="Unassembled WGS sequence"/>
</dbReference>
<feature type="region of interest" description="Disordered" evidence="2">
    <location>
        <begin position="23"/>
        <end position="55"/>
    </location>
</feature>
<dbReference type="SUPFAM" id="SSF54534">
    <property type="entry name" value="FKBP-like"/>
    <property type="match status" value="1"/>
</dbReference>
<protein>
    <submittedName>
        <fullName evidence="5">Putative lipoprotein</fullName>
    </submittedName>
</protein>
<proteinExistence type="predicted"/>
<feature type="domain" description="PpiC" evidence="4">
    <location>
        <begin position="259"/>
        <end position="366"/>
    </location>
</feature>
<dbReference type="EMBL" id="ADKM02000091">
    <property type="protein sequence ID" value="EGC02668.1"/>
    <property type="molecule type" value="Genomic_DNA"/>
</dbReference>
<reference evidence="5 6" key="1">
    <citation type="submission" date="2011-02" db="EMBL/GenBank/DDBJ databases">
        <authorList>
            <person name="Nelson K.E."/>
            <person name="Sutton G."/>
            <person name="Torralba M."/>
            <person name="Durkin S."/>
            <person name="Harkins D."/>
            <person name="Montgomery R."/>
            <person name="Ziemer C."/>
            <person name="Klaassens E."/>
            <person name="Ocuiv P."/>
            <person name="Morrison M."/>
        </authorList>
    </citation>
    <scope>NUCLEOTIDE SEQUENCE [LARGE SCALE GENOMIC DNA]</scope>
    <source>
        <strain evidence="5 6">8</strain>
    </source>
</reference>
<dbReference type="GO" id="GO:0003755">
    <property type="term" value="F:peptidyl-prolyl cis-trans isomerase activity"/>
    <property type="evidence" value="ECO:0007669"/>
    <property type="project" value="UniProtKB-KW"/>
</dbReference>
<dbReference type="OrthoDB" id="14196at2"/>
<dbReference type="AlphaFoldDB" id="E9SDH1"/>
<gene>
    <name evidence="5" type="ORF">CUS_7157</name>
</gene>
<dbReference type="Pfam" id="PF13616">
    <property type="entry name" value="Rotamase_3"/>
    <property type="match status" value="1"/>
</dbReference>
<evidence type="ECO:0000313" key="5">
    <source>
        <dbReference type="EMBL" id="EGC02668.1"/>
    </source>
</evidence>
<evidence type="ECO:0000259" key="4">
    <source>
        <dbReference type="PROSITE" id="PS50198"/>
    </source>
</evidence>
<sequence>MIKKFAALLLALSLCAGSLASCAGKDDGKDSKAESVTAEQDTTAAEDDAGPAGPVQEEVLPVASLTVDGKEIDTANYTMMTVDGIDISFDEFRFYYFYNLDSYKQNYGVTEDALRDNQVAYNSFLSEVVRAIKQELVTDKLAAEHGIVLDDEDQQVVDNNMQNAKANYDSEEEFQKDMQRAHLTEEIYKKMFVRAQTYNKVMSTLFANDGEFATSHDDFLKMIQDPEQYAHEVHIMIPFYSQAELDDSTAEGYDELTLSQKIGAKSAAYSALDDEAKETAKAKAKEVAEEALERAKNGEDFNKLVEEYGWDIGLEDPTKGYYMKKDNTGGYPEDLLDAAFSLKPGEVADTLVENDTFGYFIVKRIEPDMDYVNENIDSMIASNDQPAIQEKFTEIMDAMEVTYCDVWNKLTIDSIT</sequence>
<dbReference type="PROSITE" id="PS51257">
    <property type="entry name" value="PROKAR_LIPOPROTEIN"/>
    <property type="match status" value="1"/>
</dbReference>
<dbReference type="PANTHER" id="PTHR47245">
    <property type="entry name" value="PEPTIDYLPROLYL ISOMERASE"/>
    <property type="match status" value="1"/>
</dbReference>
<feature type="compositionally biased region" description="Basic and acidic residues" evidence="2">
    <location>
        <begin position="24"/>
        <end position="33"/>
    </location>
</feature>
<keyword evidence="6" id="KW-1185">Reference proteome</keyword>
<accession>E9SDH1</accession>
<keyword evidence="3" id="KW-0732">Signal</keyword>
<evidence type="ECO:0000256" key="1">
    <source>
        <dbReference type="PROSITE-ProRule" id="PRU00278"/>
    </source>
</evidence>
<dbReference type="InterPro" id="IPR000297">
    <property type="entry name" value="PPIase_PpiC"/>
</dbReference>
<name>E9SDH1_RUMAL</name>
<dbReference type="Gene3D" id="3.10.50.40">
    <property type="match status" value="1"/>
</dbReference>
<dbReference type="InterPro" id="IPR050245">
    <property type="entry name" value="PrsA_foldase"/>
</dbReference>
<dbReference type="STRING" id="246199.CUS_7157"/>
<dbReference type="InterPro" id="IPR046357">
    <property type="entry name" value="PPIase_dom_sf"/>
</dbReference>
<feature type="chain" id="PRO_5039504811" evidence="3">
    <location>
        <begin position="24"/>
        <end position="416"/>
    </location>
</feature>
<evidence type="ECO:0000256" key="2">
    <source>
        <dbReference type="SAM" id="MobiDB-lite"/>
    </source>
</evidence>
<organism evidence="5 6">
    <name type="scientific">Ruminococcus albus 8</name>
    <dbReference type="NCBI Taxonomy" id="246199"/>
    <lineage>
        <taxon>Bacteria</taxon>
        <taxon>Bacillati</taxon>
        <taxon>Bacillota</taxon>
        <taxon>Clostridia</taxon>
        <taxon>Eubacteriales</taxon>
        <taxon>Oscillospiraceae</taxon>
        <taxon>Ruminococcus</taxon>
    </lineage>
</organism>
<feature type="signal peptide" evidence="3">
    <location>
        <begin position="1"/>
        <end position="23"/>
    </location>
</feature>
<dbReference type="PANTHER" id="PTHR47245:SF2">
    <property type="entry name" value="PEPTIDYL-PROLYL CIS-TRANS ISOMERASE HP_0175-RELATED"/>
    <property type="match status" value="1"/>
</dbReference>
<dbReference type="eggNOG" id="COG0760">
    <property type="taxonomic scope" value="Bacteria"/>
</dbReference>
<dbReference type="PROSITE" id="PS50198">
    <property type="entry name" value="PPIC_PPIASE_2"/>
    <property type="match status" value="1"/>
</dbReference>
<keyword evidence="5" id="KW-0449">Lipoprotein</keyword>
<comment type="caution">
    <text evidence="5">The sequence shown here is derived from an EMBL/GenBank/DDBJ whole genome shotgun (WGS) entry which is preliminary data.</text>
</comment>
<keyword evidence="1" id="KW-0697">Rotamase</keyword>
<dbReference type="RefSeq" id="WP_002850668.1">
    <property type="nucleotide sequence ID" value="NZ_ADKM02000091.1"/>
</dbReference>
<evidence type="ECO:0000313" key="6">
    <source>
        <dbReference type="Proteomes" id="UP000004259"/>
    </source>
</evidence>
<dbReference type="InterPro" id="IPR027304">
    <property type="entry name" value="Trigger_fact/SurA_dom_sf"/>
</dbReference>
<keyword evidence="1" id="KW-0413">Isomerase</keyword>
<dbReference type="SUPFAM" id="SSF109998">
    <property type="entry name" value="Triger factor/SurA peptide-binding domain-like"/>
    <property type="match status" value="1"/>
</dbReference>